<proteinExistence type="predicted"/>
<dbReference type="PANTHER" id="PTHR11706">
    <property type="entry name" value="SOLUTE CARRIER PROTEIN FAMILY 11 MEMBER"/>
    <property type="match status" value="1"/>
</dbReference>
<evidence type="ECO:0000313" key="7">
    <source>
        <dbReference type="EMBL" id="TFY65925.1"/>
    </source>
</evidence>
<dbReference type="GO" id="GO:0015086">
    <property type="term" value="F:cadmium ion transmembrane transporter activity"/>
    <property type="evidence" value="ECO:0007669"/>
    <property type="project" value="TreeGrafter"/>
</dbReference>
<feature type="transmembrane region" description="Helical" evidence="6">
    <location>
        <begin position="198"/>
        <end position="219"/>
    </location>
</feature>
<organism evidence="7 8">
    <name type="scientific">Dentipellis fragilis</name>
    <dbReference type="NCBI Taxonomy" id="205917"/>
    <lineage>
        <taxon>Eukaryota</taxon>
        <taxon>Fungi</taxon>
        <taxon>Dikarya</taxon>
        <taxon>Basidiomycota</taxon>
        <taxon>Agaricomycotina</taxon>
        <taxon>Agaricomycetes</taxon>
        <taxon>Russulales</taxon>
        <taxon>Hericiaceae</taxon>
        <taxon>Dentipellis</taxon>
    </lineage>
</organism>
<dbReference type="Proteomes" id="UP000298327">
    <property type="component" value="Unassembled WGS sequence"/>
</dbReference>
<evidence type="ECO:0000256" key="5">
    <source>
        <dbReference type="SAM" id="MobiDB-lite"/>
    </source>
</evidence>
<evidence type="ECO:0000313" key="8">
    <source>
        <dbReference type="Proteomes" id="UP000298327"/>
    </source>
</evidence>
<dbReference type="EMBL" id="SEOQ01000295">
    <property type="protein sequence ID" value="TFY65925.1"/>
    <property type="molecule type" value="Genomic_DNA"/>
</dbReference>
<feature type="region of interest" description="Disordered" evidence="5">
    <location>
        <begin position="502"/>
        <end position="521"/>
    </location>
</feature>
<keyword evidence="4 6" id="KW-0472">Membrane</keyword>
<feature type="transmembrane region" description="Helical" evidence="6">
    <location>
        <begin position="352"/>
        <end position="376"/>
    </location>
</feature>
<keyword evidence="3 6" id="KW-1133">Transmembrane helix</keyword>
<dbReference type="GO" id="GO:0005886">
    <property type="term" value="C:plasma membrane"/>
    <property type="evidence" value="ECO:0007669"/>
    <property type="project" value="TreeGrafter"/>
</dbReference>
<feature type="transmembrane region" description="Helical" evidence="6">
    <location>
        <begin position="166"/>
        <end position="186"/>
    </location>
</feature>
<evidence type="ECO:0000256" key="1">
    <source>
        <dbReference type="ARBA" id="ARBA00004141"/>
    </source>
</evidence>
<feature type="transmembrane region" description="Helical" evidence="6">
    <location>
        <begin position="447"/>
        <end position="465"/>
    </location>
</feature>
<reference evidence="7 8" key="1">
    <citation type="submission" date="2019-02" db="EMBL/GenBank/DDBJ databases">
        <title>Genome sequencing of the rare red list fungi Dentipellis fragilis.</title>
        <authorList>
            <person name="Buettner E."/>
            <person name="Kellner H."/>
        </authorList>
    </citation>
    <scope>NUCLEOTIDE SEQUENCE [LARGE SCALE GENOMIC DNA]</scope>
    <source>
        <strain evidence="7 8">DSM 105465</strain>
    </source>
</reference>
<dbReference type="GO" id="GO:0034755">
    <property type="term" value="P:iron ion transmembrane transport"/>
    <property type="evidence" value="ECO:0007669"/>
    <property type="project" value="TreeGrafter"/>
</dbReference>
<evidence type="ECO:0000256" key="3">
    <source>
        <dbReference type="ARBA" id="ARBA00022989"/>
    </source>
</evidence>
<dbReference type="AlphaFoldDB" id="A0A4Y9YU42"/>
<dbReference type="InterPro" id="IPR001046">
    <property type="entry name" value="NRAMP_fam"/>
</dbReference>
<evidence type="ECO:0000256" key="4">
    <source>
        <dbReference type="ARBA" id="ARBA00023136"/>
    </source>
</evidence>
<comment type="subcellular location">
    <subcellularLocation>
        <location evidence="1">Membrane</location>
        <topology evidence="1">Multi-pass membrane protein</topology>
    </subcellularLocation>
</comment>
<dbReference type="GO" id="GO:0005384">
    <property type="term" value="F:manganese ion transmembrane transporter activity"/>
    <property type="evidence" value="ECO:0007669"/>
    <property type="project" value="TreeGrafter"/>
</dbReference>
<feature type="transmembrane region" description="Helical" evidence="6">
    <location>
        <begin position="404"/>
        <end position="427"/>
    </location>
</feature>
<evidence type="ECO:0008006" key="9">
    <source>
        <dbReference type="Google" id="ProtNLM"/>
    </source>
</evidence>
<feature type="transmembrane region" description="Helical" evidence="6">
    <location>
        <begin position="81"/>
        <end position="105"/>
    </location>
</feature>
<dbReference type="NCBIfam" id="NF037982">
    <property type="entry name" value="Nramp_1"/>
    <property type="match status" value="1"/>
</dbReference>
<feature type="transmembrane region" description="Helical" evidence="6">
    <location>
        <begin position="126"/>
        <end position="146"/>
    </location>
</feature>
<name>A0A4Y9YU42_9AGAM</name>
<evidence type="ECO:0000256" key="6">
    <source>
        <dbReference type="SAM" id="Phobius"/>
    </source>
</evidence>
<feature type="transmembrane region" description="Helical" evidence="6">
    <location>
        <begin position="471"/>
        <end position="494"/>
    </location>
</feature>
<gene>
    <name evidence="7" type="ORF">EVG20_g5164</name>
</gene>
<dbReference type="OrthoDB" id="409173at2759"/>
<dbReference type="Pfam" id="PF01566">
    <property type="entry name" value="Nramp"/>
    <property type="match status" value="2"/>
</dbReference>
<feature type="transmembrane region" description="Helical" evidence="6">
    <location>
        <begin position="245"/>
        <end position="268"/>
    </location>
</feature>
<dbReference type="STRING" id="205917.A0A4Y9YU42"/>
<sequence length="588" mass="62869">MPSPLALQIDVNPVDPPLGAAEVKAGPSSGLRTRSSSVLRRVVHHVKRHAGVGVICAVAYFDPGNWSVDMQAGSIYGYRPMLFVILMAGLGAVVLQAMACRLGCITGLDLATHCRLLLHNHPRHRYLIRYGVLYPLYVLCEISIISTDLAELLGSAIGLCLLFPKLPLWAAVLLTASDVMVFLVIGDPTRAKGRPVRLFEFSVIALVAAVFVSFVVLLVQVKADWSQVLLGFIPSKKLVEVHPNAVYTAVGILGATVMPHALFLGSFLSTQDRVSTAPTASTPLPMPASSTAGTRGIKAMCKRAAAWARSLFVVSRAERVAASRDHRNQYSRPDNNTVEFIRSHLGHSIFDIVASLLGVAVPINAAILIIAATVFFRDDMSSGKMTPAGLFDAHDLIKAKIGSAAAFIFALALLCAGQTASITATLAGQIVSEGFIQWRISPFLRRLVTRLLGLIPSMIVAIAIGRPGIDTLLVASQVALSIVLPFVVLPLVYITSSSTIMSATEPPSPNPDAETPKSPVVKSEADIHIQETSPRLPDDTETGSVVGVKMIDYSNGRVMKYLGYTIWLIVVTANAYVLVELALGTTVS</sequence>
<dbReference type="PRINTS" id="PR00447">
    <property type="entry name" value="NATRESASSCMP"/>
</dbReference>
<keyword evidence="8" id="KW-1185">Reference proteome</keyword>
<protein>
    <recommendedName>
        <fullName evidence="9">Natural resistance-associated macrophage protein</fullName>
    </recommendedName>
</protein>
<dbReference type="GO" id="GO:0030026">
    <property type="term" value="P:intracellular manganese ion homeostasis"/>
    <property type="evidence" value="ECO:0007669"/>
    <property type="project" value="TreeGrafter"/>
</dbReference>
<accession>A0A4Y9YU42</accession>
<dbReference type="NCBIfam" id="TIGR01197">
    <property type="entry name" value="nramp"/>
    <property type="match status" value="1"/>
</dbReference>
<keyword evidence="2 6" id="KW-0812">Transmembrane</keyword>
<evidence type="ECO:0000256" key="2">
    <source>
        <dbReference type="ARBA" id="ARBA00022692"/>
    </source>
</evidence>
<comment type="caution">
    <text evidence="7">The sequence shown here is derived from an EMBL/GenBank/DDBJ whole genome shotgun (WGS) entry which is preliminary data.</text>
</comment>
<feature type="transmembrane region" description="Helical" evidence="6">
    <location>
        <begin position="561"/>
        <end position="579"/>
    </location>
</feature>
<dbReference type="PANTHER" id="PTHR11706:SF101">
    <property type="entry name" value="MANGANESE TRANSPORTER SMF1"/>
    <property type="match status" value="1"/>
</dbReference>